<sequence>MEGNGGNRLSWTEVPAAVRAAIEAALREPGPAVADGDQSTVVHAGIETGLSASGSAAGSTVVHAASQPGGFSPGMAARLLLADGRRVFVKAVGLERNPDSPAMHRREAVIAAQLPEGAPAPKLLWSYDDGDWVALVFEDVEGRNPTVPWRPDEWQRVHDAMVELSEVLTPSPIDTVDAGFAGWRSLAADDELAARLDPWSRANLGRLVELEEAWPQAAAGETLLHRDIRADNVLLTEDRVVFVDWPHAAVGAPWIDLLFMLPSVAMQGGPAPAEVWGTSPLAAEADPDAVTAVAAGLAGFMVHSALLPPPPNLPTIREFQRIQGEYAMAWLRSRLG</sequence>
<evidence type="ECO:0000313" key="3">
    <source>
        <dbReference type="Proteomes" id="UP000295680"/>
    </source>
</evidence>
<dbReference type="EMBL" id="SLWS01000015">
    <property type="protein sequence ID" value="TCO48928.1"/>
    <property type="molecule type" value="Genomic_DNA"/>
</dbReference>
<proteinExistence type="predicted"/>
<evidence type="ECO:0000259" key="1">
    <source>
        <dbReference type="Pfam" id="PF01636"/>
    </source>
</evidence>
<keyword evidence="2" id="KW-0808">Transferase</keyword>
<dbReference type="PROSITE" id="PS00109">
    <property type="entry name" value="PROTEIN_KINASE_TYR"/>
    <property type="match status" value="1"/>
</dbReference>
<evidence type="ECO:0000313" key="2">
    <source>
        <dbReference type="EMBL" id="TCO48928.1"/>
    </source>
</evidence>
<keyword evidence="2" id="KW-0418">Kinase</keyword>
<keyword evidence="3" id="KW-1185">Reference proteome</keyword>
<dbReference type="InterPro" id="IPR011009">
    <property type="entry name" value="Kinase-like_dom_sf"/>
</dbReference>
<dbReference type="SUPFAM" id="SSF56112">
    <property type="entry name" value="Protein kinase-like (PK-like)"/>
    <property type="match status" value="1"/>
</dbReference>
<protein>
    <submittedName>
        <fullName evidence="2">Aminoglycoside phosphotransferase (APT) family kinase protein</fullName>
    </submittedName>
</protein>
<dbReference type="Pfam" id="PF01636">
    <property type="entry name" value="APH"/>
    <property type="match status" value="1"/>
</dbReference>
<dbReference type="Gene3D" id="3.90.1200.10">
    <property type="match status" value="1"/>
</dbReference>
<reference evidence="2 3" key="1">
    <citation type="submission" date="2019-03" db="EMBL/GenBank/DDBJ databases">
        <title>Genomic Encyclopedia of Type Strains, Phase IV (KMG-IV): sequencing the most valuable type-strain genomes for metagenomic binning, comparative biology and taxonomic classification.</title>
        <authorList>
            <person name="Goeker M."/>
        </authorList>
    </citation>
    <scope>NUCLEOTIDE SEQUENCE [LARGE SCALE GENOMIC DNA]</scope>
    <source>
        <strain evidence="2 3">DSM 45934</strain>
    </source>
</reference>
<dbReference type="Proteomes" id="UP000295680">
    <property type="component" value="Unassembled WGS sequence"/>
</dbReference>
<dbReference type="GO" id="GO:0004672">
    <property type="term" value="F:protein kinase activity"/>
    <property type="evidence" value="ECO:0007669"/>
    <property type="project" value="InterPro"/>
</dbReference>
<dbReference type="InterPro" id="IPR002575">
    <property type="entry name" value="Aminoglycoside_PTrfase"/>
</dbReference>
<dbReference type="InterPro" id="IPR008266">
    <property type="entry name" value="Tyr_kinase_AS"/>
</dbReference>
<organism evidence="2 3">
    <name type="scientific">Actinocrispum wychmicini</name>
    <dbReference type="NCBI Taxonomy" id="1213861"/>
    <lineage>
        <taxon>Bacteria</taxon>
        <taxon>Bacillati</taxon>
        <taxon>Actinomycetota</taxon>
        <taxon>Actinomycetes</taxon>
        <taxon>Pseudonocardiales</taxon>
        <taxon>Pseudonocardiaceae</taxon>
        <taxon>Actinocrispum</taxon>
    </lineage>
</organism>
<dbReference type="AlphaFoldDB" id="A0A4R2IXB2"/>
<dbReference type="OrthoDB" id="2570531at2"/>
<comment type="caution">
    <text evidence="2">The sequence shown here is derived from an EMBL/GenBank/DDBJ whole genome shotgun (WGS) entry which is preliminary data.</text>
</comment>
<dbReference type="RefSeq" id="WP_132125275.1">
    <property type="nucleotide sequence ID" value="NZ_SLWS01000015.1"/>
</dbReference>
<name>A0A4R2IXB2_9PSEU</name>
<gene>
    <name evidence="2" type="ORF">EV192_115149</name>
</gene>
<accession>A0A4R2IXB2</accession>
<feature type="domain" description="Aminoglycoside phosphotransferase" evidence="1">
    <location>
        <begin position="85"/>
        <end position="281"/>
    </location>
</feature>